<gene>
    <name evidence="3" type="ORF">PECAL_4P24970</name>
</gene>
<evidence type="ECO:0000256" key="1">
    <source>
        <dbReference type="SAM" id="Coils"/>
    </source>
</evidence>
<protein>
    <submittedName>
        <fullName evidence="3">Uncharacterized protein</fullName>
    </submittedName>
</protein>
<comment type="caution">
    <text evidence="3">The sequence shown here is derived from an EMBL/GenBank/DDBJ whole genome shotgun (WGS) entry which is preliminary data.</text>
</comment>
<dbReference type="EMBL" id="CAKKNE010000004">
    <property type="protein sequence ID" value="CAH0375173.1"/>
    <property type="molecule type" value="Genomic_DNA"/>
</dbReference>
<dbReference type="AlphaFoldDB" id="A0A8J2SMF2"/>
<accession>A0A8J2SMF2</accession>
<feature type="region of interest" description="Disordered" evidence="2">
    <location>
        <begin position="318"/>
        <end position="358"/>
    </location>
</feature>
<sequence length="358" mass="39491">MASDPRYKLARLAEAHGILQRDHATALERTNSAEAAQRKLESAVEARDIRIEELEDALTTLSAQARAFEASAKEQRAKAEGRVANETLEAERQARLSAEDQRREAADALARAGAECAAAVASAGAAAEAARAEAMKLQRRADHERSELNEKLRELELRAEASERREAQYCRDAAAQKKRREKAEAALSKLNGQSGEAEAKALQAKRLADQFRKAADEAKKAAEERDAAAALEQRKKMGLAERLRLAVAAAELSNKEASLRLSASEARVAELERRNAELAEEVARLTEEMEALRALPRGPRFQQFVKLKENNIQLKERLETHGIAASPPPVPSRRRKPGKLDQRRKSSAQTQAMLDMIS</sequence>
<evidence type="ECO:0000256" key="2">
    <source>
        <dbReference type="SAM" id="MobiDB-lite"/>
    </source>
</evidence>
<evidence type="ECO:0000313" key="3">
    <source>
        <dbReference type="EMBL" id="CAH0375173.1"/>
    </source>
</evidence>
<keyword evidence="4" id="KW-1185">Reference proteome</keyword>
<evidence type="ECO:0000313" key="4">
    <source>
        <dbReference type="Proteomes" id="UP000789595"/>
    </source>
</evidence>
<reference evidence="3" key="1">
    <citation type="submission" date="2021-11" db="EMBL/GenBank/DDBJ databases">
        <authorList>
            <consortium name="Genoscope - CEA"/>
            <person name="William W."/>
        </authorList>
    </citation>
    <scope>NUCLEOTIDE SEQUENCE</scope>
</reference>
<keyword evidence="1" id="KW-0175">Coiled coil</keyword>
<proteinExistence type="predicted"/>
<dbReference type="Proteomes" id="UP000789595">
    <property type="component" value="Unassembled WGS sequence"/>
</dbReference>
<name>A0A8J2SMF2_9STRA</name>
<organism evidence="3 4">
    <name type="scientific">Pelagomonas calceolata</name>
    <dbReference type="NCBI Taxonomy" id="35677"/>
    <lineage>
        <taxon>Eukaryota</taxon>
        <taxon>Sar</taxon>
        <taxon>Stramenopiles</taxon>
        <taxon>Ochrophyta</taxon>
        <taxon>Pelagophyceae</taxon>
        <taxon>Pelagomonadales</taxon>
        <taxon>Pelagomonadaceae</taxon>
        <taxon>Pelagomonas</taxon>
    </lineage>
</organism>
<feature type="coiled-coil region" evidence="1">
    <location>
        <begin position="120"/>
        <end position="295"/>
    </location>
</feature>